<evidence type="ECO:0000256" key="3">
    <source>
        <dbReference type="ARBA" id="ARBA00022729"/>
    </source>
</evidence>
<dbReference type="SUPFAM" id="SSF48726">
    <property type="entry name" value="Immunoglobulin"/>
    <property type="match status" value="5"/>
</dbReference>
<dbReference type="SMART" id="SM00408">
    <property type="entry name" value="IGc2"/>
    <property type="match status" value="4"/>
</dbReference>
<dbReference type="InterPro" id="IPR013098">
    <property type="entry name" value="Ig_I-set"/>
</dbReference>
<feature type="transmembrane region" description="Helical" evidence="9">
    <location>
        <begin position="479"/>
        <end position="499"/>
    </location>
</feature>
<dbReference type="PROSITE" id="PS51257">
    <property type="entry name" value="PROKAR_LIPOPROTEIN"/>
    <property type="match status" value="1"/>
</dbReference>
<gene>
    <name evidence="12" type="primary">LOC102211919</name>
</gene>
<evidence type="ECO:0000313" key="12">
    <source>
        <dbReference type="RefSeq" id="XP_005748252.1"/>
    </source>
</evidence>
<dbReference type="GO" id="GO:0005886">
    <property type="term" value="C:plasma membrane"/>
    <property type="evidence" value="ECO:0007669"/>
    <property type="project" value="UniProtKB-SubCell"/>
</dbReference>
<dbReference type="PROSITE" id="PS50835">
    <property type="entry name" value="IG_LIKE"/>
    <property type="match status" value="5"/>
</dbReference>
<keyword evidence="7" id="KW-0325">Glycoprotein</keyword>
<comment type="subcellular location">
    <subcellularLocation>
        <location evidence="1">Cell membrane</location>
    </subcellularLocation>
</comment>
<evidence type="ECO:0000313" key="11">
    <source>
        <dbReference type="Proteomes" id="UP000695023"/>
    </source>
</evidence>
<dbReference type="FunFam" id="2.60.40.10:FF:000078">
    <property type="entry name" value="Neuronal cell adhesion molecule"/>
    <property type="match status" value="1"/>
</dbReference>
<dbReference type="InterPro" id="IPR007110">
    <property type="entry name" value="Ig-like_dom"/>
</dbReference>
<keyword evidence="11" id="KW-1185">Reference proteome</keyword>
<keyword evidence="5 9" id="KW-0472">Membrane</keyword>
<dbReference type="Gene3D" id="2.60.40.10">
    <property type="entry name" value="Immunoglobulins"/>
    <property type="match status" value="5"/>
</dbReference>
<keyword evidence="3" id="KW-0732">Signal</keyword>
<dbReference type="PANTHER" id="PTHR12231">
    <property type="entry name" value="CTX-RELATED TYPE I TRANSMEMBRANE PROTEIN"/>
    <property type="match status" value="1"/>
</dbReference>
<dbReference type="PANTHER" id="PTHR12231:SF257">
    <property type="entry name" value="NEURAL CELL ADHESION MOLECULE L1-LIKE PROTEIN"/>
    <property type="match status" value="1"/>
</dbReference>
<dbReference type="GeneID" id="102211919"/>
<evidence type="ECO:0000256" key="6">
    <source>
        <dbReference type="ARBA" id="ARBA00023157"/>
    </source>
</evidence>
<feature type="domain" description="Ig-like" evidence="10">
    <location>
        <begin position="375"/>
        <end position="467"/>
    </location>
</feature>
<evidence type="ECO:0000256" key="1">
    <source>
        <dbReference type="ARBA" id="ARBA00004236"/>
    </source>
</evidence>
<accession>A0A9Y3S1M2</accession>
<dbReference type="InterPro" id="IPR036179">
    <property type="entry name" value="Ig-like_dom_sf"/>
</dbReference>
<feature type="domain" description="Ig-like" evidence="10">
    <location>
        <begin position="294"/>
        <end position="373"/>
    </location>
</feature>
<organism evidence="11 12">
    <name type="scientific">Pundamilia nyererei</name>
    <dbReference type="NCBI Taxonomy" id="303518"/>
    <lineage>
        <taxon>Eukaryota</taxon>
        <taxon>Metazoa</taxon>
        <taxon>Chordata</taxon>
        <taxon>Craniata</taxon>
        <taxon>Vertebrata</taxon>
        <taxon>Euteleostomi</taxon>
        <taxon>Actinopterygii</taxon>
        <taxon>Neopterygii</taxon>
        <taxon>Teleostei</taxon>
        <taxon>Neoteleostei</taxon>
        <taxon>Acanthomorphata</taxon>
        <taxon>Ovalentaria</taxon>
        <taxon>Cichlomorphae</taxon>
        <taxon>Cichliformes</taxon>
        <taxon>Cichlidae</taxon>
        <taxon>African cichlids</taxon>
        <taxon>Pseudocrenilabrinae</taxon>
        <taxon>Haplochromini</taxon>
        <taxon>Pundamilia</taxon>
    </lineage>
</organism>
<evidence type="ECO:0000259" key="10">
    <source>
        <dbReference type="PROSITE" id="PS50835"/>
    </source>
</evidence>
<evidence type="ECO:0000256" key="8">
    <source>
        <dbReference type="ARBA" id="ARBA00023319"/>
    </source>
</evidence>
<protein>
    <submittedName>
        <fullName evidence="12">Neural cell adhesion molecule L1-like isoform X2</fullName>
    </submittedName>
</protein>
<dbReference type="InterPro" id="IPR003599">
    <property type="entry name" value="Ig_sub"/>
</dbReference>
<keyword evidence="9" id="KW-1133">Transmembrane helix</keyword>
<sequence length="557" mass="62521">MKQQVERKQGLVGQSMVLSCNRPKSSPPPSIHWMNINLMHITRSDRVTMGLDGKLYFANLVKSDSREDYICHAQYREARTILPATAVSLSVKPSERTRDVLLGRKPELFHPAGNLSRVMALRGHSVTLECLPSGLPTPQVEWKKKDGVLANTAAHVINFDRWLYFDSITLDDVGEYECKASNTHGSTAHFFTVTVEAAPYWVKEPQNGMYTLGKTVRLDCQADGIPRPSITWRINGQLFTEVDEEPRRSVAGGLMILRDVNIEDTAVYQCEATNVHGSIVINAFLYVIGLSCFPDGVIYKAVDGDDITLPCECSGFPPLHIIWKRQDLLSDPRVSLEPSGTIKLSSVSHNDSGLYTCSIENVNISITAELQVFNRTVILTGPQDVRALRGTSVLLDCCFAVDPRLSSYQVVWRQGDRKLSESSVDKKYMIFDNGTLRVTDVQLHDTAEYSCEVITDVDKITAQASITVIDPDRFSTKNWLITTCTIGLLVLIVFILTWFEDQRKLRGHKHGGDFLSLWFLSLLTDCYCNKEIKQSQCDGSVCRLFQKLQSKKENSNR</sequence>
<feature type="domain" description="Ig-like" evidence="10">
    <location>
        <begin position="199"/>
        <end position="282"/>
    </location>
</feature>
<keyword evidence="4" id="KW-0677">Repeat</keyword>
<dbReference type="InterPro" id="IPR013783">
    <property type="entry name" value="Ig-like_fold"/>
</dbReference>
<name>A0A9Y3S1M2_9CICH</name>
<keyword evidence="8" id="KW-0393">Immunoglobulin domain</keyword>
<feature type="domain" description="Ig-like" evidence="10">
    <location>
        <begin position="13"/>
        <end position="88"/>
    </location>
</feature>
<feature type="domain" description="Ig-like" evidence="10">
    <location>
        <begin position="106"/>
        <end position="194"/>
    </location>
</feature>
<evidence type="ECO:0000256" key="4">
    <source>
        <dbReference type="ARBA" id="ARBA00022737"/>
    </source>
</evidence>
<evidence type="ECO:0000256" key="2">
    <source>
        <dbReference type="ARBA" id="ARBA00022475"/>
    </source>
</evidence>
<dbReference type="AlphaFoldDB" id="A0A9Y3S1M2"/>
<dbReference type="SMART" id="SM00409">
    <property type="entry name" value="IG"/>
    <property type="match status" value="5"/>
</dbReference>
<evidence type="ECO:0000256" key="7">
    <source>
        <dbReference type="ARBA" id="ARBA00023180"/>
    </source>
</evidence>
<reference evidence="12" key="1">
    <citation type="submission" date="2025-08" db="UniProtKB">
        <authorList>
            <consortium name="RefSeq"/>
        </authorList>
    </citation>
    <scope>IDENTIFICATION</scope>
</reference>
<keyword evidence="2" id="KW-1003">Cell membrane</keyword>
<dbReference type="InterPro" id="IPR051170">
    <property type="entry name" value="Neural/epithelial_adhesion"/>
</dbReference>
<dbReference type="FunFam" id="2.60.40.10:FF:000005">
    <property type="entry name" value="Neuronal cell adhesion molecule"/>
    <property type="match status" value="1"/>
</dbReference>
<dbReference type="RefSeq" id="XP_005748252.1">
    <property type="nucleotide sequence ID" value="XM_005748195.2"/>
</dbReference>
<keyword evidence="9" id="KW-0812">Transmembrane</keyword>
<dbReference type="Proteomes" id="UP000695023">
    <property type="component" value="Unplaced"/>
</dbReference>
<dbReference type="Pfam" id="PF13927">
    <property type="entry name" value="Ig_3"/>
    <property type="match status" value="2"/>
</dbReference>
<proteinExistence type="predicted"/>
<dbReference type="InterPro" id="IPR003598">
    <property type="entry name" value="Ig_sub2"/>
</dbReference>
<keyword evidence="6" id="KW-1015">Disulfide bond</keyword>
<evidence type="ECO:0000256" key="5">
    <source>
        <dbReference type="ARBA" id="ARBA00023136"/>
    </source>
</evidence>
<evidence type="ECO:0000256" key="9">
    <source>
        <dbReference type="SAM" id="Phobius"/>
    </source>
</evidence>
<dbReference type="Pfam" id="PF07679">
    <property type="entry name" value="I-set"/>
    <property type="match status" value="2"/>
</dbReference>